<dbReference type="Proteomes" id="UP000007752">
    <property type="component" value="Chromosome 4"/>
</dbReference>
<accession>B9FFW9</accession>
<gene>
    <name evidence="2" type="ORF">OsJ_15314</name>
</gene>
<feature type="compositionally biased region" description="Low complexity" evidence="1">
    <location>
        <begin position="108"/>
        <end position="127"/>
    </location>
</feature>
<evidence type="ECO:0000313" key="2">
    <source>
        <dbReference type="EMBL" id="EEE61253.1"/>
    </source>
</evidence>
<dbReference type="EMBL" id="CM000141">
    <property type="protein sequence ID" value="EEE61253.1"/>
    <property type="molecule type" value="Genomic_DNA"/>
</dbReference>
<evidence type="ECO:0000256" key="1">
    <source>
        <dbReference type="SAM" id="MobiDB-lite"/>
    </source>
</evidence>
<protein>
    <submittedName>
        <fullName evidence="2">Uncharacterized protein</fullName>
    </submittedName>
</protein>
<feature type="region of interest" description="Disordered" evidence="1">
    <location>
        <begin position="56"/>
        <end position="142"/>
    </location>
</feature>
<reference evidence="2" key="1">
    <citation type="journal article" date="2005" name="PLoS Biol.">
        <title>The genomes of Oryza sativa: a history of duplications.</title>
        <authorList>
            <person name="Yu J."/>
            <person name="Wang J."/>
            <person name="Lin W."/>
            <person name="Li S."/>
            <person name="Li H."/>
            <person name="Zhou J."/>
            <person name="Ni P."/>
            <person name="Dong W."/>
            <person name="Hu S."/>
            <person name="Zeng C."/>
            <person name="Zhang J."/>
            <person name="Zhang Y."/>
            <person name="Li R."/>
            <person name="Xu Z."/>
            <person name="Li S."/>
            <person name="Li X."/>
            <person name="Zheng H."/>
            <person name="Cong L."/>
            <person name="Lin L."/>
            <person name="Yin J."/>
            <person name="Geng J."/>
            <person name="Li G."/>
            <person name="Shi J."/>
            <person name="Liu J."/>
            <person name="Lv H."/>
            <person name="Li J."/>
            <person name="Wang J."/>
            <person name="Deng Y."/>
            <person name="Ran L."/>
            <person name="Shi X."/>
            <person name="Wang X."/>
            <person name="Wu Q."/>
            <person name="Li C."/>
            <person name="Ren X."/>
            <person name="Wang J."/>
            <person name="Wang X."/>
            <person name="Li D."/>
            <person name="Liu D."/>
            <person name="Zhang X."/>
            <person name="Ji Z."/>
            <person name="Zhao W."/>
            <person name="Sun Y."/>
            <person name="Zhang Z."/>
            <person name="Bao J."/>
            <person name="Han Y."/>
            <person name="Dong L."/>
            <person name="Ji J."/>
            <person name="Chen P."/>
            <person name="Wu S."/>
            <person name="Liu J."/>
            <person name="Xiao Y."/>
            <person name="Bu D."/>
            <person name="Tan J."/>
            <person name="Yang L."/>
            <person name="Ye C."/>
            <person name="Zhang J."/>
            <person name="Xu J."/>
            <person name="Zhou Y."/>
            <person name="Yu Y."/>
            <person name="Zhang B."/>
            <person name="Zhuang S."/>
            <person name="Wei H."/>
            <person name="Liu B."/>
            <person name="Lei M."/>
            <person name="Yu H."/>
            <person name="Li Y."/>
            <person name="Xu H."/>
            <person name="Wei S."/>
            <person name="He X."/>
            <person name="Fang L."/>
            <person name="Zhang Z."/>
            <person name="Zhang Y."/>
            <person name="Huang X."/>
            <person name="Su Z."/>
            <person name="Tong W."/>
            <person name="Li J."/>
            <person name="Tong Z."/>
            <person name="Li S."/>
            <person name="Ye J."/>
            <person name="Wang L."/>
            <person name="Fang L."/>
            <person name="Lei T."/>
            <person name="Chen C."/>
            <person name="Chen H."/>
            <person name="Xu Z."/>
            <person name="Li H."/>
            <person name="Huang H."/>
            <person name="Zhang F."/>
            <person name="Xu H."/>
            <person name="Li N."/>
            <person name="Zhao C."/>
            <person name="Li S."/>
            <person name="Dong L."/>
            <person name="Huang Y."/>
            <person name="Li L."/>
            <person name="Xi Y."/>
            <person name="Qi Q."/>
            <person name="Li W."/>
            <person name="Zhang B."/>
            <person name="Hu W."/>
            <person name="Zhang Y."/>
            <person name="Tian X."/>
            <person name="Jiao Y."/>
            <person name="Liang X."/>
            <person name="Jin J."/>
            <person name="Gao L."/>
            <person name="Zheng W."/>
            <person name="Hao B."/>
            <person name="Liu S."/>
            <person name="Wang W."/>
            <person name="Yuan L."/>
            <person name="Cao M."/>
            <person name="McDermott J."/>
            <person name="Samudrala R."/>
            <person name="Wang J."/>
            <person name="Wong G.K."/>
            <person name="Yang H."/>
        </authorList>
    </citation>
    <scope>NUCLEOTIDE SEQUENCE [LARGE SCALE GENOMIC DNA]</scope>
</reference>
<dbReference type="PANTHER" id="PTHR36743:SF1">
    <property type="entry name" value="OS04G0495300 PROTEIN"/>
    <property type="match status" value="1"/>
</dbReference>
<reference evidence="2" key="2">
    <citation type="submission" date="2008-12" db="EMBL/GenBank/DDBJ databases">
        <title>Improved gene annotation of the rice (Oryza sativa) genomes.</title>
        <authorList>
            <person name="Wang J."/>
            <person name="Li R."/>
            <person name="Fan W."/>
            <person name="Huang Q."/>
            <person name="Zhang J."/>
            <person name="Zhou Y."/>
            <person name="Hu Y."/>
            <person name="Zi S."/>
            <person name="Li J."/>
            <person name="Ni P."/>
            <person name="Zheng H."/>
            <person name="Zhang Y."/>
            <person name="Zhao M."/>
            <person name="Hao Q."/>
            <person name="McDermott J."/>
            <person name="Samudrala R."/>
            <person name="Kristiansen K."/>
            <person name="Wong G.K.-S."/>
        </authorList>
    </citation>
    <scope>NUCLEOTIDE SEQUENCE</scope>
</reference>
<proteinExistence type="predicted"/>
<feature type="compositionally biased region" description="Pro residues" evidence="1">
    <location>
        <begin position="56"/>
        <end position="65"/>
    </location>
</feature>
<sequence>MGLNPSKRVDAALRGAPAFAAACDDAFGRCLADAQYAFAGVRPLPARRRVRAPPLVAPGLPPARPPLGALAAAARPRRLRAARRGARGRGGALEGPVQGVRRPSCSGRPCSPARPRRLSSAPRQAPPGSSVLASRPAPGPGW</sequence>
<name>B9FFW9_ORYSJ</name>
<feature type="compositionally biased region" description="Basic residues" evidence="1">
    <location>
        <begin position="75"/>
        <end position="87"/>
    </location>
</feature>
<dbReference type="AlphaFoldDB" id="B9FFW9"/>
<dbReference type="PANTHER" id="PTHR36743">
    <property type="entry name" value="OS04G0495300 PROTEIN"/>
    <property type="match status" value="1"/>
</dbReference>
<organism evidence="2">
    <name type="scientific">Oryza sativa subsp. japonica</name>
    <name type="common">Rice</name>
    <dbReference type="NCBI Taxonomy" id="39947"/>
    <lineage>
        <taxon>Eukaryota</taxon>
        <taxon>Viridiplantae</taxon>
        <taxon>Streptophyta</taxon>
        <taxon>Embryophyta</taxon>
        <taxon>Tracheophyta</taxon>
        <taxon>Spermatophyta</taxon>
        <taxon>Magnoliopsida</taxon>
        <taxon>Liliopsida</taxon>
        <taxon>Poales</taxon>
        <taxon>Poaceae</taxon>
        <taxon>BOP clade</taxon>
        <taxon>Oryzoideae</taxon>
        <taxon>Oryzeae</taxon>
        <taxon>Oryzinae</taxon>
        <taxon>Oryza</taxon>
        <taxon>Oryza sativa</taxon>
    </lineage>
</organism>